<dbReference type="PROSITE" id="PS50151">
    <property type="entry name" value="UVR"/>
    <property type="match status" value="1"/>
</dbReference>
<dbReference type="SUPFAM" id="SSF82771">
    <property type="entry name" value="GIY-YIG endonuclease"/>
    <property type="match status" value="1"/>
</dbReference>
<feature type="domain" description="UVR" evidence="6">
    <location>
        <begin position="199"/>
        <end position="234"/>
    </location>
</feature>
<dbReference type="FunFam" id="3.40.1440.10:FF:000001">
    <property type="entry name" value="UvrABC system protein C"/>
    <property type="match status" value="1"/>
</dbReference>
<dbReference type="InterPro" id="IPR047296">
    <property type="entry name" value="GIY-YIG_UvrC_Cho"/>
</dbReference>
<keyword evidence="3" id="KW-0228">DNA excision</keyword>
<keyword evidence="2" id="KW-0227">DNA damage</keyword>
<dbReference type="Pfam" id="PF01541">
    <property type="entry name" value="GIY-YIG"/>
    <property type="match status" value="1"/>
</dbReference>
<evidence type="ECO:0000259" key="7">
    <source>
        <dbReference type="PROSITE" id="PS50164"/>
    </source>
</evidence>
<reference evidence="8 9" key="1">
    <citation type="submission" date="2019-06" db="EMBL/GenBank/DDBJ databases">
        <title>Sorghum-associated microbial communities from plants grown in Nebraska, USA.</title>
        <authorList>
            <person name="Schachtman D."/>
        </authorList>
    </citation>
    <scope>NUCLEOTIDE SEQUENCE [LARGE SCALE GENOMIC DNA]</scope>
    <source>
        <strain evidence="8 9">2482</strain>
    </source>
</reference>
<evidence type="ECO:0000256" key="3">
    <source>
        <dbReference type="ARBA" id="ARBA00022769"/>
    </source>
</evidence>
<keyword evidence="1" id="KW-0963">Cytoplasm</keyword>
<evidence type="ECO:0000313" key="9">
    <source>
        <dbReference type="Proteomes" id="UP000319671"/>
    </source>
</evidence>
<dbReference type="InterPro" id="IPR035901">
    <property type="entry name" value="GIY-YIG_endonuc_sf"/>
</dbReference>
<dbReference type="PROSITE" id="PS50164">
    <property type="entry name" value="GIY_YIG"/>
    <property type="match status" value="1"/>
</dbReference>
<gene>
    <name evidence="8" type="ORF">FB550_109133</name>
</gene>
<keyword evidence="9" id="KW-1185">Reference proteome</keyword>
<dbReference type="Proteomes" id="UP000319671">
    <property type="component" value="Unassembled WGS sequence"/>
</dbReference>
<evidence type="ECO:0000256" key="1">
    <source>
        <dbReference type="ARBA" id="ARBA00022490"/>
    </source>
</evidence>
<dbReference type="InterPro" id="IPR036876">
    <property type="entry name" value="UVR_dom_sf"/>
</dbReference>
<dbReference type="SMART" id="SM00465">
    <property type="entry name" value="GIYc"/>
    <property type="match status" value="1"/>
</dbReference>
<accession>A0A561D5I6</accession>
<protein>
    <submittedName>
        <fullName evidence="8">Excinuclease ABC subunit C</fullName>
    </submittedName>
</protein>
<dbReference type="Pfam" id="PF02151">
    <property type="entry name" value="UVR"/>
    <property type="match status" value="1"/>
</dbReference>
<dbReference type="GO" id="GO:0009380">
    <property type="term" value="C:excinuclease repair complex"/>
    <property type="evidence" value="ECO:0007669"/>
    <property type="project" value="TreeGrafter"/>
</dbReference>
<dbReference type="EMBL" id="VIVN01000009">
    <property type="protein sequence ID" value="TWD98624.1"/>
    <property type="molecule type" value="Genomic_DNA"/>
</dbReference>
<comment type="caution">
    <text evidence="8">The sequence shown here is derived from an EMBL/GenBank/DDBJ whole genome shotgun (WGS) entry which is preliminary data.</text>
</comment>
<dbReference type="AlphaFoldDB" id="A0A561D5I6"/>
<proteinExistence type="predicted"/>
<keyword evidence="5" id="KW-0234">DNA repair</keyword>
<organism evidence="8 9">
    <name type="scientific">Neobacillus bataviensis</name>
    <dbReference type="NCBI Taxonomy" id="220685"/>
    <lineage>
        <taxon>Bacteria</taxon>
        <taxon>Bacillati</taxon>
        <taxon>Bacillota</taxon>
        <taxon>Bacilli</taxon>
        <taxon>Bacillales</taxon>
        <taxon>Bacillaceae</taxon>
        <taxon>Neobacillus</taxon>
    </lineage>
</organism>
<dbReference type="InterPro" id="IPR000305">
    <property type="entry name" value="GIY-YIG_endonuc"/>
</dbReference>
<keyword evidence="4" id="KW-0267">Excision nuclease</keyword>
<dbReference type="InterPro" id="IPR050066">
    <property type="entry name" value="UvrABC_protein_C"/>
</dbReference>
<dbReference type="GO" id="GO:0004518">
    <property type="term" value="F:nuclease activity"/>
    <property type="evidence" value="ECO:0007669"/>
    <property type="project" value="UniProtKB-KW"/>
</dbReference>
<dbReference type="InterPro" id="IPR001943">
    <property type="entry name" value="UVR_dom"/>
</dbReference>
<sequence>MKLKEKVTSLPLTPGVYLMKDSLGHIIYVGKAKNLKRRVKSYFQQSKAHPQKIKKMVANLDDFDYVLTDTEFEAFLLECKLIKELKPHFNKKMKSPRSYTYLVINIVEEKRVLEMAHSLVKNDGNLYFGPYINKHTVERAIVGIKEAFKICCSNPSMKHGPCLNYTLGLCIGMCLGGSALEQYNRILDKIIALLNRTDTEILEEIEQRMLAASEQFQFELAVKYRNILETINALLYKEQVIEFTKANQNIVVIESITESTYKLFLIKGNKILFREKLNNHQKQGNIKNKLLTYFKKTHPCSSIVVSKNELDEAQIIYSYLKSGNCRYRIIPDDWLEAGNESFIDNIFEELLEEMFTINHKTIESS</sequence>
<dbReference type="RefSeq" id="WP_144566512.1">
    <property type="nucleotide sequence ID" value="NZ_VIVN01000009.1"/>
</dbReference>
<evidence type="ECO:0000256" key="2">
    <source>
        <dbReference type="ARBA" id="ARBA00022763"/>
    </source>
</evidence>
<dbReference type="GO" id="GO:0006289">
    <property type="term" value="P:nucleotide-excision repair"/>
    <property type="evidence" value="ECO:0007669"/>
    <property type="project" value="InterPro"/>
</dbReference>
<dbReference type="CDD" id="cd10434">
    <property type="entry name" value="GIY-YIG_UvrC_Cho"/>
    <property type="match status" value="1"/>
</dbReference>
<dbReference type="PANTHER" id="PTHR30562">
    <property type="entry name" value="UVRC/OXIDOREDUCTASE"/>
    <property type="match status" value="1"/>
</dbReference>
<evidence type="ECO:0000313" key="8">
    <source>
        <dbReference type="EMBL" id="TWD98624.1"/>
    </source>
</evidence>
<dbReference type="SUPFAM" id="SSF46600">
    <property type="entry name" value="C-terminal UvrC-binding domain of UvrB"/>
    <property type="match status" value="1"/>
</dbReference>
<evidence type="ECO:0000256" key="5">
    <source>
        <dbReference type="ARBA" id="ARBA00023204"/>
    </source>
</evidence>
<evidence type="ECO:0000256" key="4">
    <source>
        <dbReference type="ARBA" id="ARBA00022881"/>
    </source>
</evidence>
<dbReference type="Gene3D" id="3.40.1440.10">
    <property type="entry name" value="GIY-YIG endonuclease"/>
    <property type="match status" value="1"/>
</dbReference>
<feature type="domain" description="GIY-YIG" evidence="7">
    <location>
        <begin position="12"/>
        <end position="91"/>
    </location>
</feature>
<dbReference type="PANTHER" id="PTHR30562:SF1">
    <property type="entry name" value="UVRABC SYSTEM PROTEIN C"/>
    <property type="match status" value="1"/>
</dbReference>
<evidence type="ECO:0000259" key="6">
    <source>
        <dbReference type="PROSITE" id="PS50151"/>
    </source>
</evidence>
<name>A0A561D5I6_9BACI</name>